<gene>
    <name evidence="8" type="ORF">MNBD_ALPHA08-1771</name>
</gene>
<evidence type="ECO:0000256" key="2">
    <source>
        <dbReference type="ARBA" id="ARBA00022475"/>
    </source>
</evidence>
<dbReference type="Pfam" id="PF01478">
    <property type="entry name" value="Peptidase_A24"/>
    <property type="match status" value="1"/>
</dbReference>
<keyword evidence="4 6" id="KW-1133">Transmembrane helix</keyword>
<accession>A0A3B0SDR3</accession>
<dbReference type="AlphaFoldDB" id="A0A3B0SDR3"/>
<feature type="transmembrane region" description="Helical" evidence="6">
    <location>
        <begin position="118"/>
        <end position="143"/>
    </location>
</feature>
<sequence>MCDFTSQDFHFVDERIRGETRALYDTLILSVFPLMVVMAGISDFFTLKIPNWLNAVIAVSVVPFVILAGMPLEIFAWHIIAGLVTFVIGFILFSINIIGGGDAKMLAACAVWVGWDVLMEFAVVTVFAGAVLVIAIKIWVFFANRKDIKGMDWAKNFLSKKPQLPYGIAIAAGGVIVFPATWWIQQIL</sequence>
<evidence type="ECO:0000259" key="7">
    <source>
        <dbReference type="Pfam" id="PF01478"/>
    </source>
</evidence>
<evidence type="ECO:0000313" key="8">
    <source>
        <dbReference type="EMBL" id="VAW03368.1"/>
    </source>
</evidence>
<comment type="subcellular location">
    <subcellularLocation>
        <location evidence="1">Cell membrane</location>
        <topology evidence="1">Multi-pass membrane protein</topology>
    </subcellularLocation>
</comment>
<reference evidence="8" key="1">
    <citation type="submission" date="2018-06" db="EMBL/GenBank/DDBJ databases">
        <authorList>
            <person name="Zhirakovskaya E."/>
        </authorList>
    </citation>
    <scope>NUCLEOTIDE SEQUENCE</scope>
</reference>
<dbReference type="PANTHER" id="PTHR36506:SF1">
    <property type="entry name" value="PREFLAGELLIN PEPTIDASE"/>
    <property type="match status" value="1"/>
</dbReference>
<protein>
    <submittedName>
        <fullName evidence="8">Type IV prepilin peptidase TadV/CpaA</fullName>
    </submittedName>
</protein>
<dbReference type="PANTHER" id="PTHR36506">
    <property type="entry name" value="PREFLAGELLIN PEPTIDASE"/>
    <property type="match status" value="1"/>
</dbReference>
<feature type="domain" description="Prepilin type IV endopeptidase peptidase" evidence="7">
    <location>
        <begin position="31"/>
        <end position="134"/>
    </location>
</feature>
<name>A0A3B0SDR3_9ZZZZ</name>
<feature type="transmembrane region" description="Helical" evidence="6">
    <location>
        <begin position="75"/>
        <end position="98"/>
    </location>
</feature>
<feature type="transmembrane region" description="Helical" evidence="6">
    <location>
        <begin position="22"/>
        <end position="45"/>
    </location>
</feature>
<dbReference type="InterPro" id="IPR052218">
    <property type="entry name" value="Preflagellin_Peptidase"/>
</dbReference>
<feature type="transmembrane region" description="Helical" evidence="6">
    <location>
        <begin position="51"/>
        <end position="68"/>
    </location>
</feature>
<dbReference type="GO" id="GO:0005886">
    <property type="term" value="C:plasma membrane"/>
    <property type="evidence" value="ECO:0007669"/>
    <property type="project" value="UniProtKB-SubCell"/>
</dbReference>
<evidence type="ECO:0000256" key="4">
    <source>
        <dbReference type="ARBA" id="ARBA00022989"/>
    </source>
</evidence>
<keyword evidence="2" id="KW-1003">Cell membrane</keyword>
<dbReference type="Gene3D" id="1.20.120.1220">
    <property type="match status" value="1"/>
</dbReference>
<evidence type="ECO:0000256" key="3">
    <source>
        <dbReference type="ARBA" id="ARBA00022692"/>
    </source>
</evidence>
<feature type="transmembrane region" description="Helical" evidence="6">
    <location>
        <begin position="164"/>
        <end position="184"/>
    </location>
</feature>
<evidence type="ECO:0000256" key="1">
    <source>
        <dbReference type="ARBA" id="ARBA00004651"/>
    </source>
</evidence>
<dbReference type="InterPro" id="IPR000045">
    <property type="entry name" value="Prepilin_IV_endopep_pep"/>
</dbReference>
<dbReference type="GO" id="GO:0004190">
    <property type="term" value="F:aspartic-type endopeptidase activity"/>
    <property type="evidence" value="ECO:0007669"/>
    <property type="project" value="InterPro"/>
</dbReference>
<evidence type="ECO:0000256" key="6">
    <source>
        <dbReference type="SAM" id="Phobius"/>
    </source>
</evidence>
<proteinExistence type="predicted"/>
<keyword evidence="5 6" id="KW-0472">Membrane</keyword>
<keyword evidence="3 6" id="KW-0812">Transmembrane</keyword>
<dbReference type="EMBL" id="UOEC01000209">
    <property type="protein sequence ID" value="VAW03368.1"/>
    <property type="molecule type" value="Genomic_DNA"/>
</dbReference>
<organism evidence="8">
    <name type="scientific">hydrothermal vent metagenome</name>
    <dbReference type="NCBI Taxonomy" id="652676"/>
    <lineage>
        <taxon>unclassified sequences</taxon>
        <taxon>metagenomes</taxon>
        <taxon>ecological metagenomes</taxon>
    </lineage>
</organism>
<evidence type="ECO:0000256" key="5">
    <source>
        <dbReference type="ARBA" id="ARBA00023136"/>
    </source>
</evidence>